<proteinExistence type="predicted"/>
<dbReference type="STRING" id="1890364.A0A2P6NLR5"/>
<accession>A0A2P6NLR5</accession>
<name>A0A2P6NLR5_9EUKA</name>
<keyword evidence="1" id="KW-0175">Coiled coil</keyword>
<keyword evidence="4" id="KW-1185">Reference proteome</keyword>
<organism evidence="3 4">
    <name type="scientific">Planoprotostelium fungivorum</name>
    <dbReference type="NCBI Taxonomy" id="1890364"/>
    <lineage>
        <taxon>Eukaryota</taxon>
        <taxon>Amoebozoa</taxon>
        <taxon>Evosea</taxon>
        <taxon>Variosea</taxon>
        <taxon>Cavosteliida</taxon>
        <taxon>Cavosteliaceae</taxon>
        <taxon>Planoprotostelium</taxon>
    </lineage>
</organism>
<feature type="domain" description="MyTH4" evidence="2">
    <location>
        <begin position="1"/>
        <end position="131"/>
    </location>
</feature>
<evidence type="ECO:0000313" key="4">
    <source>
        <dbReference type="Proteomes" id="UP000241769"/>
    </source>
</evidence>
<dbReference type="EMBL" id="MDYQ01000055">
    <property type="protein sequence ID" value="PRP84872.1"/>
    <property type="molecule type" value="Genomic_DNA"/>
</dbReference>
<comment type="caution">
    <text evidence="3">The sequence shown here is derived from an EMBL/GenBank/DDBJ whole genome shotgun (WGS) entry which is preliminary data.</text>
</comment>
<evidence type="ECO:0000256" key="1">
    <source>
        <dbReference type="SAM" id="Coils"/>
    </source>
</evidence>
<reference evidence="3 4" key="1">
    <citation type="journal article" date="2018" name="Genome Biol. Evol.">
        <title>Multiple Roots of Fruiting Body Formation in Amoebozoa.</title>
        <authorList>
            <person name="Hillmann F."/>
            <person name="Forbes G."/>
            <person name="Novohradska S."/>
            <person name="Ferling I."/>
            <person name="Riege K."/>
            <person name="Groth M."/>
            <person name="Westermann M."/>
            <person name="Marz M."/>
            <person name="Spaller T."/>
            <person name="Winckler T."/>
            <person name="Schaap P."/>
            <person name="Glockner G."/>
        </authorList>
    </citation>
    <scope>NUCLEOTIDE SEQUENCE [LARGE SCALE GENOMIC DNA]</scope>
    <source>
        <strain evidence="3 4">Jena</strain>
    </source>
</reference>
<dbReference type="PROSITE" id="PS51016">
    <property type="entry name" value="MYTH4"/>
    <property type="match status" value="1"/>
</dbReference>
<evidence type="ECO:0000259" key="2">
    <source>
        <dbReference type="PROSITE" id="PS51016"/>
    </source>
</evidence>
<dbReference type="InterPro" id="IPR000857">
    <property type="entry name" value="MyTH4_dom"/>
</dbReference>
<evidence type="ECO:0000313" key="3">
    <source>
        <dbReference type="EMBL" id="PRP84872.1"/>
    </source>
</evidence>
<gene>
    <name evidence="3" type="ORF">PROFUN_07526</name>
</gene>
<sequence length="144" mass="16735">MGDIPNSRGVDLIDVAWEIIKITADHSELPDESCAQIILQLNRHLILKNCIQGWKLLTLFMCWYRPSEDLSSFVDTFLRMYTVEEYEKVNPVIEGMSSRCLELIHNAPTELLAEGETLELTREQVEMQMKRVEESCTKERDKET</sequence>
<dbReference type="InParanoid" id="A0A2P6NLR5"/>
<dbReference type="AlphaFoldDB" id="A0A2P6NLR5"/>
<dbReference type="Proteomes" id="UP000241769">
    <property type="component" value="Unassembled WGS sequence"/>
</dbReference>
<feature type="coiled-coil region" evidence="1">
    <location>
        <begin position="115"/>
        <end position="142"/>
    </location>
</feature>
<dbReference type="InterPro" id="IPR038185">
    <property type="entry name" value="MyTH4_dom_sf"/>
</dbReference>
<protein>
    <submittedName>
        <fullName evidence="3">Putative unconventional myosin-XVB-like</fullName>
    </submittedName>
</protein>
<dbReference type="OrthoDB" id="8182952at2759"/>
<dbReference type="Gene3D" id="1.25.40.530">
    <property type="entry name" value="MyTH4 domain"/>
    <property type="match status" value="1"/>
</dbReference>
<dbReference type="Pfam" id="PF00784">
    <property type="entry name" value="MyTH4"/>
    <property type="match status" value="1"/>
</dbReference>
<dbReference type="GO" id="GO:0005856">
    <property type="term" value="C:cytoskeleton"/>
    <property type="evidence" value="ECO:0007669"/>
    <property type="project" value="InterPro"/>
</dbReference>